<name>A0ACB7ST58_HYAAI</name>
<protein>
    <submittedName>
        <fullName evidence="1">Uncharacterized protein</fullName>
    </submittedName>
</protein>
<reference evidence="1" key="1">
    <citation type="submission" date="2020-05" db="EMBL/GenBank/DDBJ databases">
        <title>Large-scale comparative analyses of tick genomes elucidate their genetic diversity and vector capacities.</title>
        <authorList>
            <person name="Jia N."/>
            <person name="Wang J."/>
            <person name="Shi W."/>
            <person name="Du L."/>
            <person name="Sun Y."/>
            <person name="Zhan W."/>
            <person name="Jiang J."/>
            <person name="Wang Q."/>
            <person name="Zhang B."/>
            <person name="Ji P."/>
            <person name="Sakyi L.B."/>
            <person name="Cui X."/>
            <person name="Yuan T."/>
            <person name="Jiang B."/>
            <person name="Yang W."/>
            <person name="Lam T.T.-Y."/>
            <person name="Chang Q."/>
            <person name="Ding S."/>
            <person name="Wang X."/>
            <person name="Zhu J."/>
            <person name="Ruan X."/>
            <person name="Zhao L."/>
            <person name="Wei J."/>
            <person name="Que T."/>
            <person name="Du C."/>
            <person name="Cheng J."/>
            <person name="Dai P."/>
            <person name="Han X."/>
            <person name="Huang E."/>
            <person name="Gao Y."/>
            <person name="Liu J."/>
            <person name="Shao H."/>
            <person name="Ye R."/>
            <person name="Li L."/>
            <person name="Wei W."/>
            <person name="Wang X."/>
            <person name="Wang C."/>
            <person name="Yang T."/>
            <person name="Huo Q."/>
            <person name="Li W."/>
            <person name="Guo W."/>
            <person name="Chen H."/>
            <person name="Zhou L."/>
            <person name="Ni X."/>
            <person name="Tian J."/>
            <person name="Zhou Y."/>
            <person name="Sheng Y."/>
            <person name="Liu T."/>
            <person name="Pan Y."/>
            <person name="Xia L."/>
            <person name="Li J."/>
            <person name="Zhao F."/>
            <person name="Cao W."/>
        </authorList>
    </citation>
    <scope>NUCLEOTIDE SEQUENCE</scope>
    <source>
        <strain evidence="1">Hyas-2018</strain>
    </source>
</reference>
<organism evidence="1 2">
    <name type="scientific">Hyalomma asiaticum</name>
    <name type="common">Tick</name>
    <dbReference type="NCBI Taxonomy" id="266040"/>
    <lineage>
        <taxon>Eukaryota</taxon>
        <taxon>Metazoa</taxon>
        <taxon>Ecdysozoa</taxon>
        <taxon>Arthropoda</taxon>
        <taxon>Chelicerata</taxon>
        <taxon>Arachnida</taxon>
        <taxon>Acari</taxon>
        <taxon>Parasitiformes</taxon>
        <taxon>Ixodida</taxon>
        <taxon>Ixodoidea</taxon>
        <taxon>Ixodidae</taxon>
        <taxon>Hyalomminae</taxon>
        <taxon>Hyalomma</taxon>
    </lineage>
</organism>
<dbReference type="Proteomes" id="UP000821845">
    <property type="component" value="Chromosome 3"/>
</dbReference>
<comment type="caution">
    <text evidence="1">The sequence shown here is derived from an EMBL/GenBank/DDBJ whole genome shotgun (WGS) entry which is preliminary data.</text>
</comment>
<dbReference type="EMBL" id="CM023483">
    <property type="protein sequence ID" value="KAH6937241.1"/>
    <property type="molecule type" value="Genomic_DNA"/>
</dbReference>
<evidence type="ECO:0000313" key="1">
    <source>
        <dbReference type="EMBL" id="KAH6937241.1"/>
    </source>
</evidence>
<keyword evidence="2" id="KW-1185">Reference proteome</keyword>
<proteinExistence type="predicted"/>
<accession>A0ACB7ST58</accession>
<evidence type="ECO:0000313" key="2">
    <source>
        <dbReference type="Proteomes" id="UP000821845"/>
    </source>
</evidence>
<gene>
    <name evidence="1" type="ORF">HPB50_026046</name>
</gene>
<sequence length="375" mass="41957">MRPPDRRRYKTPHPTITVYANSIAVPVVSHLRVLGLILQSNRHNTHTIDKLSLSVQQTARMLARVRARRAGMREHDLLRLVDAFVAYLLCGTDVFFKYFEEVLLDQGLGRRAEAFASRLQRWQYRDENISLVEDWQSTDVVLRYFDPRVLYDGHQQQGPHATCAQDMGNSLVDNIRLASQGHMTDEQRWTSEQLEKTDWFVLMPGKDLALLPYALAFPWFDKGGTRFMNQAGLGTHLTRALSLLFFSSYAGSGHAGRAITRAIESANKATRPRDAVGPDRIAQLLRTLALAVSHDAYDASGAAEVDEHLVGFEAYGGTEMFFIASCYTLCRGSDSLAHFSGAECDESFRNIEGFGDAFGCELGSAMNPVNKTVIM</sequence>